<organism evidence="1 2">
    <name type="scientific">Pseudolysinimonas kribbensis</name>
    <dbReference type="NCBI Taxonomy" id="433641"/>
    <lineage>
        <taxon>Bacteria</taxon>
        <taxon>Bacillati</taxon>
        <taxon>Actinomycetota</taxon>
        <taxon>Actinomycetes</taxon>
        <taxon>Micrococcales</taxon>
        <taxon>Microbacteriaceae</taxon>
        <taxon>Pseudolysinimonas</taxon>
    </lineage>
</organism>
<keyword evidence="2" id="KW-1185">Reference proteome</keyword>
<comment type="caution">
    <text evidence="1">The sequence shown here is derived from an EMBL/GenBank/DDBJ whole genome shotgun (WGS) entry which is preliminary data.</text>
</comment>
<dbReference type="EMBL" id="BSVB01000001">
    <property type="protein sequence ID" value="GMA95741.1"/>
    <property type="molecule type" value="Genomic_DNA"/>
</dbReference>
<dbReference type="Proteomes" id="UP001157034">
    <property type="component" value="Unassembled WGS sequence"/>
</dbReference>
<proteinExistence type="predicted"/>
<evidence type="ECO:0000313" key="2">
    <source>
        <dbReference type="Proteomes" id="UP001157034"/>
    </source>
</evidence>
<evidence type="ECO:0000313" key="1">
    <source>
        <dbReference type="EMBL" id="GMA95741.1"/>
    </source>
</evidence>
<reference evidence="2" key="1">
    <citation type="journal article" date="2019" name="Int. J. Syst. Evol. Microbiol.">
        <title>The Global Catalogue of Microorganisms (GCM) 10K type strain sequencing project: providing services to taxonomists for standard genome sequencing and annotation.</title>
        <authorList>
            <consortium name="The Broad Institute Genomics Platform"/>
            <consortium name="The Broad Institute Genome Sequencing Center for Infectious Disease"/>
            <person name="Wu L."/>
            <person name="Ma J."/>
        </authorList>
    </citation>
    <scope>NUCLEOTIDE SEQUENCE [LARGE SCALE GENOMIC DNA]</scope>
    <source>
        <strain evidence="2">NBRC 108894</strain>
    </source>
</reference>
<sequence length="98" mass="11006">MNDATFPEAERMLKKLEVEIARPAAFWTGDDGRIRVTDLGDVVLYAWNSVEYLETKDVFLQQLYGPIAVPRDGSGAFVLGTALKPEEFIAEWRKSRGA</sequence>
<protein>
    <submittedName>
        <fullName evidence="1">Uncharacterized protein</fullName>
    </submittedName>
</protein>
<gene>
    <name evidence="1" type="ORF">GCM10025881_25650</name>
</gene>
<name>A0ABQ6K526_9MICO</name>
<accession>A0ABQ6K526</accession>